<dbReference type="AlphaFoldDB" id="A0A6J0L4X4"/>
<dbReference type="RefSeq" id="XP_018454631.1">
    <property type="nucleotide sequence ID" value="XM_018599129.2"/>
</dbReference>
<dbReference type="Gene3D" id="1.10.238.10">
    <property type="entry name" value="EF-hand"/>
    <property type="match status" value="1"/>
</dbReference>
<evidence type="ECO:0000259" key="4">
    <source>
        <dbReference type="PROSITE" id="PS50104"/>
    </source>
</evidence>
<feature type="domain" description="EF-hand" evidence="5">
    <location>
        <begin position="171"/>
        <end position="206"/>
    </location>
</feature>
<dbReference type="SUPFAM" id="SSF52200">
    <property type="entry name" value="Toll/Interleukin receptor TIR domain"/>
    <property type="match status" value="1"/>
</dbReference>
<dbReference type="FunFam" id="3.40.50.10140:FF:000007">
    <property type="entry name" value="Disease resistance protein (TIR-NBS-LRR class)"/>
    <property type="match status" value="1"/>
</dbReference>
<name>A0A6J0L4X4_RAPSA</name>
<dbReference type="Pfam" id="PF01582">
    <property type="entry name" value="TIR"/>
    <property type="match status" value="1"/>
</dbReference>
<evidence type="ECO:0000259" key="5">
    <source>
        <dbReference type="PROSITE" id="PS50222"/>
    </source>
</evidence>
<evidence type="ECO:0000256" key="3">
    <source>
        <dbReference type="ARBA" id="ARBA00023027"/>
    </source>
</evidence>
<dbReference type="OrthoDB" id="1112200at2759"/>
<reference evidence="7" key="2">
    <citation type="submission" date="2025-08" db="UniProtKB">
        <authorList>
            <consortium name="RefSeq"/>
        </authorList>
    </citation>
    <scope>IDENTIFICATION</scope>
    <source>
        <tissue evidence="7">Leaf</tissue>
    </source>
</reference>
<dbReference type="InterPro" id="IPR035897">
    <property type="entry name" value="Toll_tir_struct_dom_sf"/>
</dbReference>
<dbReference type="Proteomes" id="UP000504610">
    <property type="component" value="Chromosome 9"/>
</dbReference>
<evidence type="ECO:0000256" key="2">
    <source>
        <dbReference type="ARBA" id="ARBA00022837"/>
    </source>
</evidence>
<dbReference type="Gene3D" id="3.40.50.10140">
    <property type="entry name" value="Toll/interleukin-1 receptor homology (TIR) domain"/>
    <property type="match status" value="1"/>
</dbReference>
<dbReference type="PROSITE" id="PS50104">
    <property type="entry name" value="TIR"/>
    <property type="match status" value="1"/>
</dbReference>
<dbReference type="SUPFAM" id="SSF47473">
    <property type="entry name" value="EF-hand"/>
    <property type="match status" value="1"/>
</dbReference>
<dbReference type="Pfam" id="PF13202">
    <property type="entry name" value="EF-hand_5"/>
    <property type="match status" value="1"/>
</dbReference>
<proteinExistence type="predicted"/>
<dbReference type="PANTHER" id="PTHR32009:SF103">
    <property type="entry name" value="GENOME ASSEMBLY, CHROMOSOME: A09"/>
    <property type="match status" value="1"/>
</dbReference>
<keyword evidence="1" id="KW-0677">Repeat</keyword>
<dbReference type="SMART" id="SM00255">
    <property type="entry name" value="TIR"/>
    <property type="match status" value="1"/>
</dbReference>
<dbReference type="SMART" id="SM00054">
    <property type="entry name" value="EFh"/>
    <property type="match status" value="2"/>
</dbReference>
<reference evidence="6" key="1">
    <citation type="journal article" date="2019" name="Database">
        <title>The radish genome database (RadishGD): an integrated information resource for radish genomics.</title>
        <authorList>
            <person name="Yu H.J."/>
            <person name="Baek S."/>
            <person name="Lee Y.J."/>
            <person name="Cho A."/>
            <person name="Mun J.H."/>
        </authorList>
    </citation>
    <scope>NUCLEOTIDE SEQUENCE [LARGE SCALE GENOMIC DNA]</scope>
    <source>
        <strain evidence="6">cv. WK10039</strain>
    </source>
</reference>
<dbReference type="Pfam" id="PF00036">
    <property type="entry name" value="EF-hand_1"/>
    <property type="match status" value="1"/>
</dbReference>
<dbReference type="PROSITE" id="PS50222">
    <property type="entry name" value="EF_HAND_2"/>
    <property type="match status" value="2"/>
</dbReference>
<evidence type="ECO:0000313" key="6">
    <source>
        <dbReference type="Proteomes" id="UP000504610"/>
    </source>
</evidence>
<keyword evidence="3" id="KW-0520">NAD</keyword>
<keyword evidence="2" id="KW-0106">Calcium</keyword>
<dbReference type="GO" id="GO:0005509">
    <property type="term" value="F:calcium ion binding"/>
    <property type="evidence" value="ECO:0007669"/>
    <property type="project" value="InterPro"/>
</dbReference>
<dbReference type="PANTHER" id="PTHR32009">
    <property type="entry name" value="TMV RESISTANCE PROTEIN N-LIKE"/>
    <property type="match status" value="1"/>
</dbReference>
<feature type="domain" description="EF-hand" evidence="5">
    <location>
        <begin position="207"/>
        <end position="242"/>
    </location>
</feature>
<dbReference type="InterPro" id="IPR000157">
    <property type="entry name" value="TIR_dom"/>
</dbReference>
<dbReference type="FunFam" id="1.10.238.10:FF:000003">
    <property type="entry name" value="Calmodulin A"/>
    <property type="match status" value="1"/>
</dbReference>
<dbReference type="PROSITE" id="PS00018">
    <property type="entry name" value="EF_HAND_1"/>
    <property type="match status" value="2"/>
</dbReference>
<evidence type="ECO:0000313" key="7">
    <source>
        <dbReference type="RefSeq" id="XP_018454631.1"/>
    </source>
</evidence>
<feature type="domain" description="TIR" evidence="4">
    <location>
        <begin position="7"/>
        <end position="171"/>
    </location>
</feature>
<protein>
    <submittedName>
        <fullName evidence="7">Disease resistance protein ADR2</fullName>
    </submittedName>
</protein>
<accession>A0A6J0L4X4</accession>
<dbReference type="KEGG" id="rsz:108825781"/>
<dbReference type="InterPro" id="IPR002048">
    <property type="entry name" value="EF_hand_dom"/>
</dbReference>
<evidence type="ECO:0000256" key="1">
    <source>
        <dbReference type="ARBA" id="ARBA00022737"/>
    </source>
</evidence>
<dbReference type="GeneID" id="108825781"/>
<organism evidence="6 7">
    <name type="scientific">Raphanus sativus</name>
    <name type="common">Radish</name>
    <name type="synonym">Raphanus raphanistrum var. sativus</name>
    <dbReference type="NCBI Taxonomy" id="3726"/>
    <lineage>
        <taxon>Eukaryota</taxon>
        <taxon>Viridiplantae</taxon>
        <taxon>Streptophyta</taxon>
        <taxon>Embryophyta</taxon>
        <taxon>Tracheophyta</taxon>
        <taxon>Spermatophyta</taxon>
        <taxon>Magnoliopsida</taxon>
        <taxon>eudicotyledons</taxon>
        <taxon>Gunneridae</taxon>
        <taxon>Pentapetalae</taxon>
        <taxon>rosids</taxon>
        <taxon>malvids</taxon>
        <taxon>Brassicales</taxon>
        <taxon>Brassicaceae</taxon>
        <taxon>Brassiceae</taxon>
        <taxon>Raphanus</taxon>
    </lineage>
</organism>
<gene>
    <name evidence="7" type="primary">LOC108825781</name>
</gene>
<dbReference type="CDD" id="cd00051">
    <property type="entry name" value="EFh"/>
    <property type="match status" value="1"/>
</dbReference>
<keyword evidence="6" id="KW-1185">Reference proteome</keyword>
<sequence length="269" mass="30690">MAASSSLPHFVFPSFHGPDVRKGILSHLHNVFARKKITMFNDQEMERCQPIGSTLIQAIREAKASIVLISKNYASSRCCLDELLEILNCQEASGQIVMPVFYDVEPSDVKKQKGDFGIIFKTTCDGASEEKKRRWIEALTCVATITGEHSLKCHDDAEMLEKISTVMLNKLKMEKLKEEFGIHDVDQNGFITKEELQYVIAKSGVKVTDRQVRKTIKAADADHDGRISYDEFVKFMEKVDIENVPWWESSHCHGRKIKKIFNKLAGYWM</sequence>
<dbReference type="GO" id="GO:0007165">
    <property type="term" value="P:signal transduction"/>
    <property type="evidence" value="ECO:0007669"/>
    <property type="project" value="InterPro"/>
</dbReference>
<dbReference type="InterPro" id="IPR018247">
    <property type="entry name" value="EF_Hand_1_Ca_BS"/>
</dbReference>
<dbReference type="InterPro" id="IPR011992">
    <property type="entry name" value="EF-hand-dom_pair"/>
</dbReference>